<evidence type="ECO:0000313" key="1">
    <source>
        <dbReference type="EMBL" id="ANJ20778.1"/>
    </source>
</evidence>
<dbReference type="InterPro" id="IPR058243">
    <property type="entry name" value="Phage_VG64"/>
</dbReference>
<proteinExistence type="predicted"/>
<evidence type="ECO:0008006" key="3">
    <source>
        <dbReference type="Google" id="ProtNLM"/>
    </source>
</evidence>
<protein>
    <recommendedName>
        <fullName evidence="3">Lipoprotein</fullName>
    </recommendedName>
</protein>
<name>A0A191VYJ1_9CAUD</name>
<evidence type="ECO:0000313" key="2">
    <source>
        <dbReference type="Proteomes" id="UP000259976"/>
    </source>
</evidence>
<organism evidence="1 2">
    <name type="scientific">Roseobacter phage RD-1410W1-01</name>
    <dbReference type="NCBI Taxonomy" id="1815984"/>
    <lineage>
        <taxon>Viruses</taxon>
        <taxon>Duplodnaviria</taxon>
        <taxon>Heunggongvirae</taxon>
        <taxon>Uroviricota</taxon>
        <taxon>Caudoviricetes</taxon>
        <taxon>Schitoviridae</taxon>
        <taxon>Rhodovirinae</taxon>
        <taxon>Aoqinvirus</taxon>
        <taxon>Aoqinvirus RD1410W101</taxon>
    </lineage>
</organism>
<gene>
    <name evidence="1" type="ORF">RDp01_gp44</name>
</gene>
<keyword evidence="2" id="KW-1185">Reference proteome</keyword>
<dbReference type="PROSITE" id="PS51257">
    <property type="entry name" value="PROKAR_LIPOPROTEIN"/>
    <property type="match status" value="1"/>
</dbReference>
<reference evidence="1 2" key="1">
    <citation type="journal article" date="2016" name="Curr. Microbiol.">
        <title>Characterization and Complete Genome Sequences of Three N4-Like Roseobacter Phages Isolated from the South China Sea.</title>
        <authorList>
            <person name="Li B."/>
            <person name="Zhang S."/>
            <person name="Long L."/>
            <person name="Huang S."/>
        </authorList>
    </citation>
    <scope>NUCLEOTIDE SEQUENCE [LARGE SCALE GENOMIC DNA]</scope>
</reference>
<dbReference type="Proteomes" id="UP000259976">
    <property type="component" value="Segment"/>
</dbReference>
<sequence>MKKLLLAAAAVLGVSALSGCLPDAQVANQNLTTEADNFKLLRKTVFYNVWTDQEVAVFTGFCSIEDKGNRFWVTCKDADGFKRHQLGSSANMTYFMIQLDSADVSTYHTKIVWKPQSFIPDIDVRVDTDELLSTDHIDNES</sequence>
<dbReference type="Pfam" id="PF25682">
    <property type="entry name" value="Phage_VG64"/>
    <property type="match status" value="1"/>
</dbReference>
<accession>A0A191VYJ1</accession>
<dbReference type="EMBL" id="KU885989">
    <property type="protein sequence ID" value="ANJ20778.1"/>
    <property type="molecule type" value="Genomic_DNA"/>
</dbReference>